<dbReference type="EMBL" id="FOFZ01000002">
    <property type="protein sequence ID" value="SEQ32748.1"/>
    <property type="molecule type" value="Genomic_DNA"/>
</dbReference>
<dbReference type="Proteomes" id="UP000183658">
    <property type="component" value="Unassembled WGS sequence"/>
</dbReference>
<evidence type="ECO:0008006" key="3">
    <source>
        <dbReference type="Google" id="ProtNLM"/>
    </source>
</evidence>
<reference evidence="2" key="1">
    <citation type="submission" date="2016-10" db="EMBL/GenBank/DDBJ databases">
        <authorList>
            <person name="Varghese N."/>
            <person name="Submissions S."/>
        </authorList>
    </citation>
    <scope>NUCLEOTIDE SEQUENCE [LARGE SCALE GENOMIC DNA]</scope>
    <source>
        <strain evidence="2">DSM 15719</strain>
    </source>
</reference>
<sequence length="179" mass="20843">MKSFIITLLFLSMTVSSYSQDKTVKQDREEGLMKVEELPPVVIKRVGSDFSVYIPDNNPDTDVRRLEEKFIAYDIGTDYEGAETYLLIMQTKDGSLSATYNEKGKLIRVVENYKDVRLPNELLYSIYRTYPDWTIVNDKYLYTQEDGDVLKKQYNLKIKKGKETMKLTVRPNGDILKVR</sequence>
<accession>A0A1H9F655</accession>
<name>A0A1H9F655_FLAFI</name>
<dbReference type="SUPFAM" id="SSF160574">
    <property type="entry name" value="BT0923-like"/>
    <property type="match status" value="1"/>
</dbReference>
<keyword evidence="2" id="KW-1185">Reference proteome</keyword>
<dbReference type="OrthoDB" id="1428473at2"/>
<dbReference type="AlphaFoldDB" id="A0A1H9F655"/>
<evidence type="ECO:0000313" key="1">
    <source>
        <dbReference type="EMBL" id="SEQ32748.1"/>
    </source>
</evidence>
<dbReference type="RefSeq" id="WP_074721309.1">
    <property type="nucleotide sequence ID" value="NZ_CBCRVS010000001.1"/>
</dbReference>
<gene>
    <name evidence="1" type="ORF">SAMN05444355_10276</name>
</gene>
<organism evidence="1 2">
    <name type="scientific">Flavobacterium frigoris</name>
    <dbReference type="NCBI Taxonomy" id="229204"/>
    <lineage>
        <taxon>Bacteria</taxon>
        <taxon>Pseudomonadati</taxon>
        <taxon>Bacteroidota</taxon>
        <taxon>Flavobacteriia</taxon>
        <taxon>Flavobacteriales</taxon>
        <taxon>Flavobacteriaceae</taxon>
        <taxon>Flavobacterium</taxon>
    </lineage>
</organism>
<evidence type="ECO:0000313" key="2">
    <source>
        <dbReference type="Proteomes" id="UP000183658"/>
    </source>
</evidence>
<proteinExistence type="predicted"/>
<protein>
    <recommendedName>
        <fullName evidence="3">Nicotinate-nucleotide adenylyltransferase</fullName>
    </recommendedName>
</protein>